<dbReference type="InterPro" id="IPR050706">
    <property type="entry name" value="Cyclic-di-GMP_PDE-like"/>
</dbReference>
<dbReference type="GO" id="GO:0071111">
    <property type="term" value="F:cyclic-guanylate-specific phosphodiesterase activity"/>
    <property type="evidence" value="ECO:0007669"/>
    <property type="project" value="InterPro"/>
</dbReference>
<dbReference type="PANTHER" id="PTHR33121">
    <property type="entry name" value="CYCLIC DI-GMP PHOSPHODIESTERASE PDEF"/>
    <property type="match status" value="1"/>
</dbReference>
<dbReference type="SMART" id="SM00052">
    <property type="entry name" value="EAL"/>
    <property type="match status" value="1"/>
</dbReference>
<accession>A0A151KVC5</accession>
<sequence>MNTLTAEKLDEYIYTSCDGQFLACYKEMTLRSVFQPIYKKDMTLVGLEALVRIDCADGSTIRPDLFFHCDDVSPTDRLNVERLSRIIHIRNFALSRYRDKHLFLNVLPHAIERLANEELSYNFLLRTIQEANLRPSQIVMELIEVHVNCEQELQFATRSLSRNGFMWAIDDFGVEASTHERTRNVLPNIIKLDRSLLQRYEQGETALLLAALEFADEMNSMTVIEGIETEHQLALMKLLNLDMYQGYLLAMPKSLSEEHLFSAACYA</sequence>
<organism evidence="2 3">
    <name type="scientific">Vibrio cidicii</name>
    <dbReference type="NCBI Taxonomy" id="1763883"/>
    <lineage>
        <taxon>Bacteria</taxon>
        <taxon>Pseudomonadati</taxon>
        <taxon>Pseudomonadota</taxon>
        <taxon>Gammaproteobacteria</taxon>
        <taxon>Vibrionales</taxon>
        <taxon>Vibrionaceae</taxon>
        <taxon>Vibrio</taxon>
    </lineage>
</organism>
<dbReference type="PANTHER" id="PTHR33121:SF76">
    <property type="entry name" value="SIGNALING PROTEIN"/>
    <property type="match status" value="1"/>
</dbReference>
<protein>
    <submittedName>
        <fullName evidence="2">Diguanylate phosphodiesterase</fullName>
    </submittedName>
</protein>
<dbReference type="InterPro" id="IPR001633">
    <property type="entry name" value="EAL_dom"/>
</dbReference>
<evidence type="ECO:0000313" key="2">
    <source>
        <dbReference type="EMBL" id="KYN86379.1"/>
    </source>
</evidence>
<gene>
    <name evidence="2" type="ORF">ATY37_04220</name>
</gene>
<proteinExistence type="predicted"/>
<dbReference type="PROSITE" id="PS50883">
    <property type="entry name" value="EAL"/>
    <property type="match status" value="1"/>
</dbReference>
<evidence type="ECO:0000313" key="3">
    <source>
        <dbReference type="Proteomes" id="UP000075346"/>
    </source>
</evidence>
<dbReference type="Pfam" id="PF00563">
    <property type="entry name" value="EAL"/>
    <property type="match status" value="1"/>
</dbReference>
<dbReference type="EMBL" id="LOBR01000057">
    <property type="protein sequence ID" value="KYN86379.1"/>
    <property type="molecule type" value="Genomic_DNA"/>
</dbReference>
<dbReference type="Proteomes" id="UP000075346">
    <property type="component" value="Unassembled WGS sequence"/>
</dbReference>
<reference evidence="3" key="1">
    <citation type="submission" date="2015-12" db="EMBL/GenBank/DDBJ databases">
        <authorList>
            <person name="Shamseldin A."/>
            <person name="Moawad H."/>
            <person name="Abd El-Rahim W.M."/>
            <person name="Sadowsky M.J."/>
        </authorList>
    </citation>
    <scope>NUCLEOTIDE SEQUENCE [LARGE SCALE GENOMIC DNA]</scope>
    <source>
        <strain evidence="3">2538-88</strain>
    </source>
</reference>
<dbReference type="AlphaFoldDB" id="A0A151KVC5"/>
<dbReference type="CDD" id="cd01948">
    <property type="entry name" value="EAL"/>
    <property type="match status" value="1"/>
</dbReference>
<evidence type="ECO:0000259" key="1">
    <source>
        <dbReference type="PROSITE" id="PS50883"/>
    </source>
</evidence>
<comment type="caution">
    <text evidence="2">The sequence shown here is derived from an EMBL/GenBank/DDBJ whole genome shotgun (WGS) entry which is preliminary data.</text>
</comment>
<dbReference type="RefSeq" id="WP_061897521.1">
    <property type="nucleotide sequence ID" value="NZ_JBBMIX010000005.1"/>
</dbReference>
<dbReference type="SUPFAM" id="SSF141868">
    <property type="entry name" value="EAL domain-like"/>
    <property type="match status" value="1"/>
</dbReference>
<dbReference type="Gene3D" id="3.20.20.450">
    <property type="entry name" value="EAL domain"/>
    <property type="match status" value="1"/>
</dbReference>
<dbReference type="InterPro" id="IPR035919">
    <property type="entry name" value="EAL_sf"/>
</dbReference>
<feature type="domain" description="EAL" evidence="1">
    <location>
        <begin position="14"/>
        <end position="266"/>
    </location>
</feature>
<name>A0A151KVC5_9VIBR</name>